<sequence length="215" mass="24604">MSKILKSTTLGNVKNGGIFKALGKELVKLDADEHGCLVLAKDIWTKMPFRDGDDPECPNDLRRSDVMKYLGNCLAEFTEKGTPLDTFIPFKIDLQDTTGQTEYGTVEYRIGLLTLRQYGKYWRLIPKVDTPWWLATPYGTPNRSPLTDSDYYVWYVDTDGSSHRYWYYYSYGVRPALYFPSTLWVSTEDEGEAGFCLADVPLDDLLAEIKSRAEE</sequence>
<organism evidence="1 2">
    <name type="scientific">Faecalibacterium prausnitzii</name>
    <dbReference type="NCBI Taxonomy" id="853"/>
    <lineage>
        <taxon>Bacteria</taxon>
        <taxon>Bacillati</taxon>
        <taxon>Bacillota</taxon>
        <taxon>Clostridia</taxon>
        <taxon>Eubacteriales</taxon>
        <taxon>Oscillospiraceae</taxon>
        <taxon>Faecalibacterium</taxon>
    </lineage>
</organism>
<dbReference type="EMBL" id="WKQE01000022">
    <property type="protein sequence ID" value="MSC81692.1"/>
    <property type="molecule type" value="Genomic_DNA"/>
</dbReference>
<accession>A0A6A8KEL1</accession>
<protein>
    <submittedName>
        <fullName evidence="1">Uncharacterized protein</fullName>
    </submittedName>
</protein>
<dbReference type="RefSeq" id="WP_154252616.1">
    <property type="nucleotide sequence ID" value="NZ_WKPZ01000003.1"/>
</dbReference>
<comment type="caution">
    <text evidence="1">The sequence shown here is derived from an EMBL/GenBank/DDBJ whole genome shotgun (WGS) entry which is preliminary data.</text>
</comment>
<evidence type="ECO:0000313" key="1">
    <source>
        <dbReference type="EMBL" id="MSC81692.1"/>
    </source>
</evidence>
<proteinExistence type="predicted"/>
<dbReference type="AlphaFoldDB" id="A0A6A8KEL1"/>
<name>A0A6A8KEL1_9FIRM</name>
<dbReference type="Proteomes" id="UP000477010">
    <property type="component" value="Unassembled WGS sequence"/>
</dbReference>
<reference evidence="1 2" key="1">
    <citation type="journal article" date="2019" name="Nat. Med.">
        <title>A library of human gut bacterial isolates paired with longitudinal multiomics data enables mechanistic microbiome research.</title>
        <authorList>
            <person name="Poyet M."/>
            <person name="Groussin M."/>
            <person name="Gibbons S.M."/>
            <person name="Avila-Pacheco J."/>
            <person name="Jiang X."/>
            <person name="Kearney S.M."/>
            <person name="Perrotta A.R."/>
            <person name="Berdy B."/>
            <person name="Zhao S."/>
            <person name="Lieberman T.D."/>
            <person name="Swanson P.K."/>
            <person name="Smith M."/>
            <person name="Roesemann S."/>
            <person name="Alexander J.E."/>
            <person name="Rich S.A."/>
            <person name="Livny J."/>
            <person name="Vlamakis H."/>
            <person name="Clish C."/>
            <person name="Bullock K."/>
            <person name="Deik A."/>
            <person name="Scott J."/>
            <person name="Pierce K.A."/>
            <person name="Xavier R.J."/>
            <person name="Alm E.J."/>
        </authorList>
    </citation>
    <scope>NUCLEOTIDE SEQUENCE [LARGE SCALE GENOMIC DNA]</scope>
    <source>
        <strain evidence="1 2">BIOML-B9</strain>
    </source>
</reference>
<evidence type="ECO:0000313" key="2">
    <source>
        <dbReference type="Proteomes" id="UP000477010"/>
    </source>
</evidence>
<gene>
    <name evidence="1" type="ORF">GKD85_12950</name>
</gene>